<dbReference type="VEuPathDB" id="GiardiaDB:QR46_3185"/>
<organism evidence="1 2">
    <name type="scientific">Giardia duodenalis assemblage B</name>
    <dbReference type="NCBI Taxonomy" id="1394984"/>
    <lineage>
        <taxon>Eukaryota</taxon>
        <taxon>Metamonada</taxon>
        <taxon>Diplomonadida</taxon>
        <taxon>Hexamitidae</taxon>
        <taxon>Giardiinae</taxon>
        <taxon>Giardia</taxon>
    </lineage>
</organism>
<evidence type="ECO:0000313" key="2">
    <source>
        <dbReference type="Proteomes" id="UP000070089"/>
    </source>
</evidence>
<accession>A0A132NS21</accession>
<gene>
    <name evidence="1" type="ORF">QR46_3185</name>
</gene>
<dbReference type="AlphaFoldDB" id="A0A132NS21"/>
<sequence>MGSKIMAESGEVTELKELADHYLNLQENCKASCQADPARAVYWTKLGSFYEELAADSLRRAERLEKLLANEDVDI</sequence>
<evidence type="ECO:0000313" key="1">
    <source>
        <dbReference type="EMBL" id="KWX12830.1"/>
    </source>
</evidence>
<dbReference type="Proteomes" id="UP000070089">
    <property type="component" value="Unassembled WGS sequence"/>
</dbReference>
<proteinExistence type="predicted"/>
<comment type="caution">
    <text evidence="1">The sequence shown here is derived from an EMBL/GenBank/DDBJ whole genome shotgun (WGS) entry which is preliminary data.</text>
</comment>
<name>A0A132NS21_GIAIN</name>
<dbReference type="EMBL" id="JXTI01000097">
    <property type="protein sequence ID" value="KWX12830.1"/>
    <property type="molecule type" value="Genomic_DNA"/>
</dbReference>
<reference evidence="1 2" key="1">
    <citation type="journal article" date="2015" name="Mol. Biochem. Parasitol.">
        <title>Identification of polymorphic genes for use in assemblage B genotyping assays through comparative genomics of multiple assemblage B Giardia duodenalis isolates.</title>
        <authorList>
            <person name="Wielinga C."/>
            <person name="Thompson R.C."/>
            <person name="Monis P."/>
            <person name="Ryan U."/>
        </authorList>
    </citation>
    <scope>NUCLEOTIDE SEQUENCE [LARGE SCALE GENOMIC DNA]</scope>
    <source>
        <strain evidence="1 2">BAH15c1</strain>
    </source>
</reference>
<protein>
    <submittedName>
        <fullName evidence="1">Uncharacterized protein</fullName>
    </submittedName>
</protein>
<dbReference type="OrthoDB" id="10250364at2759"/>